<dbReference type="InterPro" id="IPR002347">
    <property type="entry name" value="SDR_fam"/>
</dbReference>
<dbReference type="PANTHER" id="PTHR42760">
    <property type="entry name" value="SHORT-CHAIN DEHYDROGENASES/REDUCTASES FAMILY MEMBER"/>
    <property type="match status" value="1"/>
</dbReference>
<dbReference type="RefSeq" id="WP_375064899.1">
    <property type="nucleotide sequence ID" value="NZ_JBHGBT010000021.1"/>
</dbReference>
<comment type="similarity">
    <text evidence="1">Belongs to the short-chain dehydrogenases/reductases (SDR) family.</text>
</comment>
<dbReference type="Gene3D" id="3.40.50.720">
    <property type="entry name" value="NAD(P)-binding Rossmann-like Domain"/>
    <property type="match status" value="1"/>
</dbReference>
<dbReference type="Proteomes" id="UP001577267">
    <property type="component" value="Unassembled WGS sequence"/>
</dbReference>
<name>A0ABV4ZS25_9ACTN</name>
<dbReference type="SUPFAM" id="SSF51735">
    <property type="entry name" value="NAD(P)-binding Rossmann-fold domains"/>
    <property type="match status" value="1"/>
</dbReference>
<dbReference type="EMBL" id="JBHGBT010000021">
    <property type="protein sequence ID" value="MFB4196774.1"/>
    <property type="molecule type" value="Genomic_DNA"/>
</dbReference>
<dbReference type="PRINTS" id="PR00081">
    <property type="entry name" value="GDHRDH"/>
</dbReference>
<dbReference type="InterPro" id="IPR020904">
    <property type="entry name" value="Sc_DH/Rdtase_CS"/>
</dbReference>
<evidence type="ECO:0000313" key="3">
    <source>
        <dbReference type="Proteomes" id="UP001577267"/>
    </source>
</evidence>
<dbReference type="GO" id="GO:0016491">
    <property type="term" value="F:oxidoreductase activity"/>
    <property type="evidence" value="ECO:0007669"/>
    <property type="project" value="UniProtKB-KW"/>
</dbReference>
<comment type="caution">
    <text evidence="2">The sequence shown here is derived from an EMBL/GenBank/DDBJ whole genome shotgun (WGS) entry which is preliminary data.</text>
</comment>
<protein>
    <submittedName>
        <fullName evidence="2">SDR family NAD(P)-dependent oxidoreductase</fullName>
        <ecNumber evidence="2">1.1.1.-</ecNumber>
    </submittedName>
</protein>
<dbReference type="PROSITE" id="PS00061">
    <property type="entry name" value="ADH_SHORT"/>
    <property type="match status" value="1"/>
</dbReference>
<dbReference type="CDD" id="cd05233">
    <property type="entry name" value="SDR_c"/>
    <property type="match status" value="1"/>
</dbReference>
<evidence type="ECO:0000256" key="1">
    <source>
        <dbReference type="ARBA" id="ARBA00006484"/>
    </source>
</evidence>
<accession>A0ABV4ZS25</accession>
<keyword evidence="2" id="KW-0560">Oxidoreductase</keyword>
<dbReference type="InterPro" id="IPR036291">
    <property type="entry name" value="NAD(P)-bd_dom_sf"/>
</dbReference>
<gene>
    <name evidence="2" type="ORF">ACE11A_20745</name>
</gene>
<evidence type="ECO:0000313" key="2">
    <source>
        <dbReference type="EMBL" id="MFB4196774.1"/>
    </source>
</evidence>
<keyword evidence="3" id="KW-1185">Reference proteome</keyword>
<dbReference type="PANTHER" id="PTHR42760:SF135">
    <property type="entry name" value="BLL7886 PROTEIN"/>
    <property type="match status" value="1"/>
</dbReference>
<organism evidence="2 3">
    <name type="scientific">Streptomyces carpaticus</name>
    <dbReference type="NCBI Taxonomy" id="285558"/>
    <lineage>
        <taxon>Bacteria</taxon>
        <taxon>Bacillati</taxon>
        <taxon>Actinomycetota</taxon>
        <taxon>Actinomycetes</taxon>
        <taxon>Kitasatosporales</taxon>
        <taxon>Streptomycetaceae</taxon>
        <taxon>Streptomyces</taxon>
    </lineage>
</organism>
<dbReference type="PRINTS" id="PR00080">
    <property type="entry name" value="SDRFAMILY"/>
</dbReference>
<reference evidence="2 3" key="1">
    <citation type="submission" date="2024-09" db="EMBL/GenBank/DDBJ databases">
        <title>Draft genome sequence of multifaceted antimicrobials producing Streptomyces sp. strain FH1.</title>
        <authorList>
            <person name="Hassan F."/>
            <person name="Ali H."/>
            <person name="Hassan N."/>
            <person name="Nawaz A."/>
        </authorList>
    </citation>
    <scope>NUCLEOTIDE SEQUENCE [LARGE SCALE GENOMIC DNA]</scope>
    <source>
        <strain evidence="2 3">FH1</strain>
    </source>
</reference>
<proteinExistence type="inferred from homology"/>
<sequence>MELELTGRVALITGAGSGIGLAAARALLAEGARVVGADLDPTALGELGDDGHVVPVLADMSDPGSADALARTAMERFGRIDVLFNNAGAAATRDGFLDTTDEQWHRTLELNLLGYVRAARAVIPHMLAQGRGTLLHNASEAGRMPNPRLPDYSVSKAGVRMLSKVLSREFTGRGIRSNVISPGFIRTPIYDRPGGLADSLATEFNLDREAALRRYVEINGIPAGRLGLAEEVAALVVLLASDRTAFVTGAEFAIEGGVTPTV</sequence>
<dbReference type="Pfam" id="PF13561">
    <property type="entry name" value="adh_short_C2"/>
    <property type="match status" value="1"/>
</dbReference>
<dbReference type="EC" id="1.1.1.-" evidence="2"/>